<organism evidence="1 2">
    <name type="scientific">Exaiptasia diaphana</name>
    <name type="common">Tropical sea anemone</name>
    <name type="synonym">Aiptasia pulchella</name>
    <dbReference type="NCBI Taxonomy" id="2652724"/>
    <lineage>
        <taxon>Eukaryota</taxon>
        <taxon>Metazoa</taxon>
        <taxon>Cnidaria</taxon>
        <taxon>Anthozoa</taxon>
        <taxon>Hexacorallia</taxon>
        <taxon>Actiniaria</taxon>
        <taxon>Aiptasiidae</taxon>
        <taxon>Exaiptasia</taxon>
    </lineage>
</organism>
<keyword evidence="2" id="KW-1185">Reference proteome</keyword>
<name>A0A913YT73_EXADI</name>
<dbReference type="AlphaFoldDB" id="A0A913YT73"/>
<protein>
    <submittedName>
        <fullName evidence="1">Uncharacterized protein</fullName>
    </submittedName>
</protein>
<sequence length="148" mass="16415">MGSCDYKALLDHHFHDNNPCGISKEYPNEVEHLELNECTRDVSGHLKSLKLSADEGIDTELKLLLARVGIFDVDASHKSVTICPRHRGEQGLRWRTRKINCSIPNEIIQHVDSAKGSHRVTSSLSAIILKNTGTLVPVGLRKCAANHD</sequence>
<dbReference type="GeneID" id="114576220"/>
<dbReference type="EnsemblMetazoa" id="XM_028662467.1">
    <property type="protein sequence ID" value="XP_028518268.1"/>
    <property type="gene ID" value="LOC114576220"/>
</dbReference>
<dbReference type="KEGG" id="epa:114576220"/>
<evidence type="ECO:0000313" key="1">
    <source>
        <dbReference type="EnsemblMetazoa" id="XP_028518268.1"/>
    </source>
</evidence>
<dbReference type="Proteomes" id="UP000887567">
    <property type="component" value="Unplaced"/>
</dbReference>
<accession>A0A913YT73</accession>
<dbReference type="OrthoDB" id="5982322at2759"/>
<evidence type="ECO:0000313" key="2">
    <source>
        <dbReference type="Proteomes" id="UP000887567"/>
    </source>
</evidence>
<reference evidence="1" key="1">
    <citation type="submission" date="2022-11" db="UniProtKB">
        <authorList>
            <consortium name="EnsemblMetazoa"/>
        </authorList>
    </citation>
    <scope>IDENTIFICATION</scope>
</reference>
<proteinExistence type="predicted"/>
<dbReference type="RefSeq" id="XP_028518268.1">
    <property type="nucleotide sequence ID" value="XM_028662467.1"/>
</dbReference>